<dbReference type="HOGENOM" id="CLU_2669603_0_0_11"/>
<comment type="caution">
    <text evidence="1">The sequence shown here is derived from an EMBL/GenBank/DDBJ whole genome shotgun (WGS) entry which is preliminary data.</text>
</comment>
<gene>
    <name evidence="1" type="ORF">D3C57_110990</name>
</gene>
<organism evidence="1 2">
    <name type="scientific">Streptomyces rapamycinicus (strain ATCC 29253 / DSM 41530 / NRRL 5491 / AYB-994)</name>
    <name type="common">Streptomyces hygroscopicus (strain ATCC 29253)</name>
    <dbReference type="NCBI Taxonomy" id="1343740"/>
    <lineage>
        <taxon>Bacteria</taxon>
        <taxon>Bacillati</taxon>
        <taxon>Actinomycetota</taxon>
        <taxon>Actinomycetes</taxon>
        <taxon>Kitasatosporales</taxon>
        <taxon>Streptomycetaceae</taxon>
        <taxon>Streptomyces</taxon>
        <taxon>Streptomyces violaceusniger group</taxon>
    </lineage>
</organism>
<reference evidence="1 2" key="1">
    <citation type="journal article" date="2018" name="J. Biol. Chem.">
        <title>Discovery of the actinoplanic acid pathway in Streptomyces rapamycinicus reveals a genetically conserved synergism with rapamycin.</title>
        <authorList>
            <person name="Mrak P."/>
            <person name="Krastel P."/>
            <person name="Pivk Lukancic P."/>
            <person name="Tao J."/>
            <person name="Pistorius D."/>
            <person name="Moore C.M."/>
        </authorList>
    </citation>
    <scope>NUCLEOTIDE SEQUENCE [LARGE SCALE GENOMIC DNA]</scope>
    <source>
        <strain evidence="1 2">NRRL 5491</strain>
    </source>
</reference>
<proteinExistence type="predicted"/>
<sequence length="75" mass="8346">MEDPLRFYAEVRVVACPDRPELEGALGAIVGISEPPNPDTAPSFGVMLDGFDIVRVFSREQIALTGRDRQESDYY</sequence>
<accession>A0A0A0NPB2</accession>
<dbReference type="EMBL" id="QYCY01000001">
    <property type="protein sequence ID" value="RLV78901.1"/>
    <property type="molecule type" value="Genomic_DNA"/>
</dbReference>
<evidence type="ECO:0000313" key="1">
    <source>
        <dbReference type="EMBL" id="RLV78901.1"/>
    </source>
</evidence>
<evidence type="ECO:0000313" key="2">
    <source>
        <dbReference type="Proteomes" id="UP000281594"/>
    </source>
</evidence>
<name>A0A0A0NPB2_STRRN</name>
<dbReference type="RefSeq" id="WP_020871441.1">
    <property type="nucleotide sequence ID" value="NC_022785.1"/>
</dbReference>
<dbReference type="Proteomes" id="UP000281594">
    <property type="component" value="Unassembled WGS sequence"/>
</dbReference>
<dbReference type="KEGG" id="src:M271_32720"/>
<dbReference type="AlphaFoldDB" id="A0A0A0NPB2"/>
<protein>
    <submittedName>
        <fullName evidence="1">Uncharacterized protein</fullName>
    </submittedName>
</protein>
<dbReference type="STRING" id="1343740.M271_32720"/>